<dbReference type="EMBL" id="CP080333">
    <property type="protein sequence ID" value="QYL17568.1"/>
    <property type="molecule type" value="Genomic_DNA"/>
</dbReference>
<comment type="similarity">
    <text evidence="1">Belongs to the peptidase S33 family.</text>
</comment>
<dbReference type="Pfam" id="PF06441">
    <property type="entry name" value="EHN"/>
    <property type="match status" value="1"/>
</dbReference>
<dbReference type="GO" id="GO:0016787">
    <property type="term" value="F:hydrolase activity"/>
    <property type="evidence" value="ECO:0007669"/>
    <property type="project" value="UniProtKB-KW"/>
</dbReference>
<dbReference type="RefSeq" id="WP_217353552.1">
    <property type="nucleotide sequence ID" value="NZ_BAAAVX010000016.1"/>
</dbReference>
<accession>A0ABX8VKK4</accession>
<evidence type="ECO:0000313" key="5">
    <source>
        <dbReference type="EMBL" id="QYL17568.1"/>
    </source>
</evidence>
<dbReference type="InterPro" id="IPR010497">
    <property type="entry name" value="Epoxide_hydro_N"/>
</dbReference>
<dbReference type="Proteomes" id="UP000825367">
    <property type="component" value="Chromosome"/>
</dbReference>
<keyword evidence="2" id="KW-0058">Aromatic hydrocarbons catabolism</keyword>
<organism evidence="5 6">
    <name type="scientific">Mycolicibacterium pallens</name>
    <dbReference type="NCBI Taxonomy" id="370524"/>
    <lineage>
        <taxon>Bacteria</taxon>
        <taxon>Bacillati</taxon>
        <taxon>Actinomycetota</taxon>
        <taxon>Actinomycetes</taxon>
        <taxon>Mycobacteriales</taxon>
        <taxon>Mycobacteriaceae</taxon>
        <taxon>Mycolicibacterium</taxon>
    </lineage>
</organism>
<evidence type="ECO:0000256" key="2">
    <source>
        <dbReference type="ARBA" id="ARBA00022797"/>
    </source>
</evidence>
<gene>
    <name evidence="5" type="ORF">K0O64_03060</name>
</gene>
<name>A0ABX8VKK4_9MYCO</name>
<protein>
    <submittedName>
        <fullName evidence="5">Epoxide hydrolase 1</fullName>
    </submittedName>
</protein>
<evidence type="ECO:0000259" key="4">
    <source>
        <dbReference type="Pfam" id="PF06441"/>
    </source>
</evidence>
<dbReference type="PANTHER" id="PTHR21661:SF35">
    <property type="entry name" value="EPOXIDE HYDROLASE"/>
    <property type="match status" value="1"/>
</dbReference>
<keyword evidence="3 5" id="KW-0378">Hydrolase</keyword>
<sequence>MSDHAPSAVTRPVLDDLRTRLRAYRRIELPVGFGWERGVDGDYLAGLIDYWATSYDWREHEERIRALPWTLTGTGSDSPIRAIHQRSDTADAPVVLLLHGWPDSVLRFQKILPMLSEMHLVVPALPGFPFAAPVARRGVSAAGAAEAITNAMAELGYDRYVVSAGDVGCDVAEAIADARPDAVAALHLTDVSQYRYLVDPPRDVSESERAYMAHGHRWQDTEGGYMHLQRTKPHTVAVGLGDSPAGLAAWLLEKLRAWTGLRG</sequence>
<dbReference type="PANTHER" id="PTHR21661">
    <property type="entry name" value="EPOXIDE HYDROLASE 1-RELATED"/>
    <property type="match status" value="1"/>
</dbReference>
<feature type="domain" description="Epoxide hydrolase N-terminal" evidence="4">
    <location>
        <begin position="9"/>
        <end position="108"/>
    </location>
</feature>
<keyword evidence="6" id="KW-1185">Reference proteome</keyword>
<evidence type="ECO:0000256" key="1">
    <source>
        <dbReference type="ARBA" id="ARBA00010088"/>
    </source>
</evidence>
<proteinExistence type="inferred from homology"/>
<evidence type="ECO:0000313" key="6">
    <source>
        <dbReference type="Proteomes" id="UP000825367"/>
    </source>
</evidence>
<evidence type="ECO:0000256" key="3">
    <source>
        <dbReference type="ARBA" id="ARBA00022801"/>
    </source>
</evidence>
<reference evidence="5 6" key="1">
    <citation type="submission" date="2021-07" db="EMBL/GenBank/DDBJ databases">
        <title>Whole genome sequencing of non-tuberculosis mycobacteria type-strains.</title>
        <authorList>
            <person name="Igarashi Y."/>
            <person name="Osugi A."/>
            <person name="Mitarai S."/>
        </authorList>
    </citation>
    <scope>NUCLEOTIDE SEQUENCE [LARGE SCALE GENOMIC DNA]</scope>
    <source>
        <strain evidence="5 6">JCM 16370</strain>
    </source>
</reference>